<dbReference type="Proteomes" id="UP000499080">
    <property type="component" value="Unassembled WGS sequence"/>
</dbReference>
<evidence type="ECO:0000313" key="1">
    <source>
        <dbReference type="EMBL" id="GBN32512.1"/>
    </source>
</evidence>
<name>A0A4Y2N0X7_ARAVE</name>
<evidence type="ECO:0000313" key="2">
    <source>
        <dbReference type="Proteomes" id="UP000499080"/>
    </source>
</evidence>
<protein>
    <submittedName>
        <fullName evidence="1">Uncharacterized protein</fullName>
    </submittedName>
</protein>
<sequence>MVTALLTKSIPMEPWTIKEPSVTPPLFPKYIDGYGLSRGHKQCVPTAFQQRHVGKVEPPEEGGILEEKRCQFHARSTPWGLFWYPLISRGTAKKSLLLVGWLESSGEMSLNDRTSKEASRWTETSVQFLRAAVDCACAMATVRLVEFQSAIYTRRRTWIAEKLIIGTGL</sequence>
<gene>
    <name evidence="1" type="ORF">AVEN_82810_1</name>
</gene>
<dbReference type="AlphaFoldDB" id="A0A4Y2N0X7"/>
<keyword evidence="2" id="KW-1185">Reference proteome</keyword>
<accession>A0A4Y2N0X7</accession>
<proteinExistence type="predicted"/>
<reference evidence="1 2" key="1">
    <citation type="journal article" date="2019" name="Sci. Rep.">
        <title>Orb-weaving spider Araneus ventricosus genome elucidates the spidroin gene catalogue.</title>
        <authorList>
            <person name="Kono N."/>
            <person name="Nakamura H."/>
            <person name="Ohtoshi R."/>
            <person name="Moran D.A.P."/>
            <person name="Shinohara A."/>
            <person name="Yoshida Y."/>
            <person name="Fujiwara M."/>
            <person name="Mori M."/>
            <person name="Tomita M."/>
            <person name="Arakawa K."/>
        </authorList>
    </citation>
    <scope>NUCLEOTIDE SEQUENCE [LARGE SCALE GENOMIC DNA]</scope>
</reference>
<comment type="caution">
    <text evidence="1">The sequence shown here is derived from an EMBL/GenBank/DDBJ whole genome shotgun (WGS) entry which is preliminary data.</text>
</comment>
<dbReference type="EMBL" id="BGPR01008247">
    <property type="protein sequence ID" value="GBN32512.1"/>
    <property type="molecule type" value="Genomic_DNA"/>
</dbReference>
<organism evidence="1 2">
    <name type="scientific">Araneus ventricosus</name>
    <name type="common">Orbweaver spider</name>
    <name type="synonym">Epeira ventricosa</name>
    <dbReference type="NCBI Taxonomy" id="182803"/>
    <lineage>
        <taxon>Eukaryota</taxon>
        <taxon>Metazoa</taxon>
        <taxon>Ecdysozoa</taxon>
        <taxon>Arthropoda</taxon>
        <taxon>Chelicerata</taxon>
        <taxon>Arachnida</taxon>
        <taxon>Araneae</taxon>
        <taxon>Araneomorphae</taxon>
        <taxon>Entelegynae</taxon>
        <taxon>Araneoidea</taxon>
        <taxon>Araneidae</taxon>
        <taxon>Araneus</taxon>
    </lineage>
</organism>